<gene>
    <name evidence="2" type="ORF">FANTH_1800</name>
</gene>
<dbReference type="AlphaFoldDB" id="A0A8H4ZW53"/>
<evidence type="ECO:0000313" key="3">
    <source>
        <dbReference type="Proteomes" id="UP000573603"/>
    </source>
</evidence>
<organism evidence="2 3">
    <name type="scientific">Fusarium anthophilum</name>
    <dbReference type="NCBI Taxonomy" id="48485"/>
    <lineage>
        <taxon>Eukaryota</taxon>
        <taxon>Fungi</taxon>
        <taxon>Dikarya</taxon>
        <taxon>Ascomycota</taxon>
        <taxon>Pezizomycotina</taxon>
        <taxon>Sordariomycetes</taxon>
        <taxon>Hypocreomycetidae</taxon>
        <taxon>Hypocreales</taxon>
        <taxon>Nectriaceae</taxon>
        <taxon>Fusarium</taxon>
        <taxon>Fusarium fujikuroi species complex</taxon>
    </lineage>
</organism>
<evidence type="ECO:0000256" key="1">
    <source>
        <dbReference type="SAM" id="MobiDB-lite"/>
    </source>
</evidence>
<sequence length="103" mass="10758">MSLISLLPFSSEAGTHAPASSGPLDKTLAAIPTSLSVSFAQNAYMQHWDVDLGSGRATSNACTGINTRANAETTLALDAKVMDQAHHTLSVQVQALLPRKPQG</sequence>
<comment type="caution">
    <text evidence="2">The sequence shown here is derived from an EMBL/GenBank/DDBJ whole genome shotgun (WGS) entry which is preliminary data.</text>
</comment>
<evidence type="ECO:0000313" key="2">
    <source>
        <dbReference type="EMBL" id="KAF5253291.1"/>
    </source>
</evidence>
<dbReference type="EMBL" id="JABEVY010000042">
    <property type="protein sequence ID" value="KAF5253291.1"/>
    <property type="molecule type" value="Genomic_DNA"/>
</dbReference>
<accession>A0A8H4ZW53</accession>
<proteinExistence type="predicted"/>
<name>A0A8H4ZW53_9HYPO</name>
<feature type="region of interest" description="Disordered" evidence="1">
    <location>
        <begin position="1"/>
        <end position="25"/>
    </location>
</feature>
<reference evidence="2 3" key="1">
    <citation type="journal article" date="2020" name="BMC Genomics">
        <title>Correction to: Identification and distribution of gene clusters required for synthesis of sphingolipid metabolism inhibitors in diverse species of the filamentous fungus Fusarium.</title>
        <authorList>
            <person name="Kim H.S."/>
            <person name="Lohmar J.M."/>
            <person name="Busman M."/>
            <person name="Brown D.W."/>
            <person name="Naumann T.A."/>
            <person name="Divon H.H."/>
            <person name="Lysoe E."/>
            <person name="Uhlig S."/>
            <person name="Proctor R.H."/>
        </authorList>
    </citation>
    <scope>NUCLEOTIDE SEQUENCE [LARGE SCALE GENOMIC DNA]</scope>
    <source>
        <strain evidence="2 3">NRRL 25214</strain>
    </source>
</reference>
<dbReference type="Proteomes" id="UP000573603">
    <property type="component" value="Unassembled WGS sequence"/>
</dbReference>
<keyword evidence="3" id="KW-1185">Reference proteome</keyword>
<protein>
    <submittedName>
        <fullName evidence="2">Uncharacterized protein</fullName>
    </submittedName>
</protein>